<name>A0A7J6TGT6_PEROL</name>
<dbReference type="Gene3D" id="1.10.101.10">
    <property type="entry name" value="PGBD-like superfamily/PGBD"/>
    <property type="match status" value="1"/>
</dbReference>
<feature type="compositionally biased region" description="Low complexity" evidence="1">
    <location>
        <begin position="382"/>
        <end position="403"/>
    </location>
</feature>
<feature type="region of interest" description="Disordered" evidence="1">
    <location>
        <begin position="529"/>
        <end position="581"/>
    </location>
</feature>
<feature type="compositionally biased region" description="Low complexity" evidence="1">
    <location>
        <begin position="88"/>
        <end position="106"/>
    </location>
</feature>
<dbReference type="GO" id="GO:0016301">
    <property type="term" value="F:kinase activity"/>
    <property type="evidence" value="ECO:0007669"/>
    <property type="project" value="UniProtKB-KW"/>
</dbReference>
<dbReference type="InterPro" id="IPR036365">
    <property type="entry name" value="PGBD-like_sf"/>
</dbReference>
<feature type="region of interest" description="Disordered" evidence="1">
    <location>
        <begin position="755"/>
        <end position="775"/>
    </location>
</feature>
<accession>A0A7J6TGT6</accession>
<feature type="domain" description="Peptidoglycan binding-like" evidence="2">
    <location>
        <begin position="674"/>
        <end position="733"/>
    </location>
</feature>
<evidence type="ECO:0000313" key="4">
    <source>
        <dbReference type="Proteomes" id="UP000553632"/>
    </source>
</evidence>
<feature type="compositionally biased region" description="Low complexity" evidence="1">
    <location>
        <begin position="487"/>
        <end position="508"/>
    </location>
</feature>
<feature type="compositionally biased region" description="Polar residues" evidence="1">
    <location>
        <begin position="634"/>
        <end position="644"/>
    </location>
</feature>
<feature type="region of interest" description="Disordered" evidence="1">
    <location>
        <begin position="470"/>
        <end position="508"/>
    </location>
</feature>
<protein>
    <submittedName>
        <fullName evidence="3">Serine/threonine-protein kinase wnk4</fullName>
    </submittedName>
</protein>
<organism evidence="3 4">
    <name type="scientific">Perkinsus olseni</name>
    <name type="common">Perkinsus atlanticus</name>
    <dbReference type="NCBI Taxonomy" id="32597"/>
    <lineage>
        <taxon>Eukaryota</taxon>
        <taxon>Sar</taxon>
        <taxon>Alveolata</taxon>
        <taxon>Perkinsozoa</taxon>
        <taxon>Perkinsea</taxon>
        <taxon>Perkinsida</taxon>
        <taxon>Perkinsidae</taxon>
        <taxon>Perkinsus</taxon>
    </lineage>
</organism>
<keyword evidence="3" id="KW-0808">Transferase</keyword>
<comment type="caution">
    <text evidence="3">The sequence shown here is derived from an EMBL/GenBank/DDBJ whole genome shotgun (WGS) entry which is preliminary data.</text>
</comment>
<feature type="region of interest" description="Disordered" evidence="1">
    <location>
        <begin position="633"/>
        <end position="672"/>
    </location>
</feature>
<feature type="compositionally biased region" description="Low complexity" evidence="1">
    <location>
        <begin position="801"/>
        <end position="812"/>
    </location>
</feature>
<dbReference type="Pfam" id="PF01471">
    <property type="entry name" value="PG_binding_1"/>
    <property type="match status" value="1"/>
</dbReference>
<feature type="compositionally biased region" description="Low complexity" evidence="1">
    <location>
        <begin position="865"/>
        <end position="884"/>
    </location>
</feature>
<feature type="compositionally biased region" description="Basic and acidic residues" evidence="1">
    <location>
        <begin position="755"/>
        <end position="765"/>
    </location>
</feature>
<feature type="region of interest" description="Disordered" evidence="1">
    <location>
        <begin position="1"/>
        <end position="186"/>
    </location>
</feature>
<evidence type="ECO:0000259" key="2">
    <source>
        <dbReference type="Pfam" id="PF01471"/>
    </source>
</evidence>
<feature type="region of interest" description="Disordered" evidence="1">
    <location>
        <begin position="801"/>
        <end position="884"/>
    </location>
</feature>
<feature type="compositionally biased region" description="Basic and acidic residues" evidence="1">
    <location>
        <begin position="76"/>
        <end position="87"/>
    </location>
</feature>
<feature type="region of interest" description="Disordered" evidence="1">
    <location>
        <begin position="344"/>
        <end position="411"/>
    </location>
</feature>
<evidence type="ECO:0000256" key="1">
    <source>
        <dbReference type="SAM" id="MobiDB-lite"/>
    </source>
</evidence>
<keyword evidence="4" id="KW-1185">Reference proteome</keyword>
<dbReference type="Proteomes" id="UP000553632">
    <property type="component" value="Unassembled WGS sequence"/>
</dbReference>
<dbReference type="EMBL" id="JABANO010011350">
    <property type="protein sequence ID" value="KAF4743626.1"/>
    <property type="molecule type" value="Genomic_DNA"/>
</dbReference>
<gene>
    <name evidence="3" type="primary">WNK4_4</name>
    <name evidence="3" type="ORF">FOZ63_030973</name>
</gene>
<feature type="non-terminal residue" evidence="3">
    <location>
        <position position="1"/>
    </location>
</feature>
<feature type="compositionally biased region" description="Polar residues" evidence="1">
    <location>
        <begin position="128"/>
        <end position="138"/>
    </location>
</feature>
<keyword evidence="3" id="KW-0418">Kinase</keyword>
<dbReference type="OMA" id="HRTEARI"/>
<proteinExistence type="predicted"/>
<evidence type="ECO:0000313" key="3">
    <source>
        <dbReference type="EMBL" id="KAF4743626.1"/>
    </source>
</evidence>
<dbReference type="InterPro" id="IPR036366">
    <property type="entry name" value="PGBDSf"/>
</dbReference>
<dbReference type="SUPFAM" id="SSF47090">
    <property type="entry name" value="PGBD-like"/>
    <property type="match status" value="1"/>
</dbReference>
<dbReference type="AlphaFoldDB" id="A0A7J6TGT6"/>
<sequence>GHRQRKTRGQSGAIGGRGADDRAAVPPEPPAAAEVQPPLTPTRLTADGDRPAAATPRNGGSEIARSEVSTVIHRTGKADDDDGHHSDPQQQQSKSPSGRGRSRPQQLAPPGVEATDTDSVKSTPARVGQQQKARTPSEGSEEDMVTISNRAPSAPAPLQSEAGGGQQALPPPAVGVADHSSDSSEAPQLISATTHIEAASSPNLTGGEAVIRRDVAKRPPNEKVMAAVAAHDGTVHLPPEIEDFCRNQLGSDRVTKVVLLIETETDKFQRINFEYNLDEDTCDSIAEELLENNLVWREVNRDRLVQKIRQAVFVRVKQIALEEGIPLPPPVAAAIAGSTTAASTTAVTKQPGETAPSPAAIKVEEGPAPKAVDSPPSLGRASTPPGTTTTEESIPTTRTPSSTKKGDLPAQPVEATAAVVEPKLVKESGPVAGPPAINPQTYAAVAATAPTSTPTTTASAPVAGNLRTAVAAAAQSGPSRPSPPAPSALESAETAVEAPEAAPVGGAHAVATRPQVSAAPVTPGNAAALPSGIVSPSNHAVGAGKPPPAPRSTPHAAMVGASGRHSHLPSGDVPSMSGISGATKLGKKASMSKYVPLTPDSTVQLTNDTVSGVGLEQVVPHFYKDVLNAEYGDSGQSGADSATSGGKGPSTMASEVPIFPEIPPPLNDGHAPTEEDVAWVQIALAAVVPSVKLSAYPKLGVMCPGTVDVIKGFQEYHSLPVDGTMDDRTWQLLVDSLESRRQKIEEREAKRAEAKLKAKMEAERKRQARQAESAKAMDMMEKTLYSLSSGGAAAAPAATPSAAASAGSGTPALHHSTSVAMPSQSPPSQPVQHSSPAVDPCAVVLPGTPPRQSAVAAAPGGGGSSSSSSSGGVGSSQVPRSGSVPPTLYWDSTFDVSELFPAQCGWDTTATADSRRLPVLAKGLAAIVGDRLPAGQSAERESFTTG</sequence>
<reference evidence="3 4" key="1">
    <citation type="submission" date="2020-04" db="EMBL/GenBank/DDBJ databases">
        <title>Perkinsus olseni comparative genomics.</title>
        <authorList>
            <person name="Bogema D.R."/>
        </authorList>
    </citation>
    <scope>NUCLEOTIDE SEQUENCE [LARGE SCALE GENOMIC DNA]</scope>
    <source>
        <strain evidence="3 4">ATCC PRA-207</strain>
    </source>
</reference>
<dbReference type="InterPro" id="IPR002477">
    <property type="entry name" value="Peptidoglycan-bd-like"/>
</dbReference>